<dbReference type="Proteomes" id="UP000256257">
    <property type="component" value="Unassembled WGS sequence"/>
</dbReference>
<proteinExistence type="predicted"/>
<comment type="caution">
    <text evidence="1">The sequence shown here is derived from an EMBL/GenBank/DDBJ whole genome shotgun (WGS) entry which is preliminary data.</text>
</comment>
<gene>
    <name evidence="1" type="ORF">DRF67_03495</name>
</gene>
<accession>A0A3D9B883</accession>
<dbReference type="AlphaFoldDB" id="A0A3D9B883"/>
<sequence>MVHVQKLQVMLKGKDSTVEHQEAAFAMSIPFIHNQKAPENPEPIHNDTYKLGLLYNNSFYLPF</sequence>
<reference evidence="1 2" key="1">
    <citation type="submission" date="2018-06" db="EMBL/GenBank/DDBJ databases">
        <title>Novel Chryseobacterium species.</title>
        <authorList>
            <person name="Newman J."/>
            <person name="Hugo C."/>
            <person name="Oosthuizen L."/>
            <person name="Charimba G."/>
        </authorList>
    </citation>
    <scope>NUCLEOTIDE SEQUENCE [LARGE SCALE GENOMIC DNA]</scope>
    <source>
        <strain evidence="1 2">7_F195</strain>
    </source>
</reference>
<protein>
    <submittedName>
        <fullName evidence="1">Uncharacterized protein</fullName>
    </submittedName>
</protein>
<name>A0A3D9B883_9FLAO</name>
<organism evidence="1 2">
    <name type="scientific">Chryseobacterium pennipullorum</name>
    <dbReference type="NCBI Taxonomy" id="2258963"/>
    <lineage>
        <taxon>Bacteria</taxon>
        <taxon>Pseudomonadati</taxon>
        <taxon>Bacteroidota</taxon>
        <taxon>Flavobacteriia</taxon>
        <taxon>Flavobacteriales</taxon>
        <taxon>Weeksellaceae</taxon>
        <taxon>Chryseobacterium group</taxon>
        <taxon>Chryseobacterium</taxon>
    </lineage>
</organism>
<evidence type="ECO:0000313" key="2">
    <source>
        <dbReference type="Proteomes" id="UP000256257"/>
    </source>
</evidence>
<dbReference type="EMBL" id="QNVV01000002">
    <property type="protein sequence ID" value="REC49547.1"/>
    <property type="molecule type" value="Genomic_DNA"/>
</dbReference>
<evidence type="ECO:0000313" key="1">
    <source>
        <dbReference type="EMBL" id="REC49547.1"/>
    </source>
</evidence>
<keyword evidence="2" id="KW-1185">Reference proteome</keyword>